<dbReference type="EMBL" id="CAJNAS010000037">
    <property type="protein sequence ID" value="CAE6965099.1"/>
    <property type="molecule type" value="Genomic_DNA"/>
</dbReference>
<organism evidence="2 3">
    <name type="scientific">Paraburkholderia domus</name>
    <dbReference type="NCBI Taxonomy" id="2793075"/>
    <lineage>
        <taxon>Bacteria</taxon>
        <taxon>Pseudomonadati</taxon>
        <taxon>Pseudomonadota</taxon>
        <taxon>Betaproteobacteria</taxon>
        <taxon>Burkholderiales</taxon>
        <taxon>Burkholderiaceae</taxon>
        <taxon>Paraburkholderia</taxon>
    </lineage>
</organism>
<dbReference type="AlphaFoldDB" id="A0A9N8NFP9"/>
<feature type="region of interest" description="Disordered" evidence="1">
    <location>
        <begin position="40"/>
        <end position="63"/>
    </location>
</feature>
<gene>
    <name evidence="2" type="ORF">R70211_07277</name>
</gene>
<accession>A0A9N8NFP9</accession>
<evidence type="ECO:0000313" key="3">
    <source>
        <dbReference type="Proteomes" id="UP000675121"/>
    </source>
</evidence>
<comment type="caution">
    <text evidence="2">The sequence shown here is derived from an EMBL/GenBank/DDBJ whole genome shotgun (WGS) entry which is preliminary data.</text>
</comment>
<evidence type="ECO:0000313" key="2">
    <source>
        <dbReference type="EMBL" id="CAE6965099.1"/>
    </source>
</evidence>
<sequence>MVQESNGVPRAPVCDAVGPGLGAGWLLKERVVCDFTVHDSVTPTGSLHTNDLQQDKKSRSTSD</sequence>
<protein>
    <submittedName>
        <fullName evidence="2">Uncharacterized protein</fullName>
    </submittedName>
</protein>
<proteinExistence type="predicted"/>
<keyword evidence="3" id="KW-1185">Reference proteome</keyword>
<feature type="compositionally biased region" description="Polar residues" evidence="1">
    <location>
        <begin position="40"/>
        <end position="52"/>
    </location>
</feature>
<dbReference type="Proteomes" id="UP000675121">
    <property type="component" value="Unassembled WGS sequence"/>
</dbReference>
<name>A0A9N8NFP9_9BURK</name>
<feature type="compositionally biased region" description="Basic and acidic residues" evidence="1">
    <location>
        <begin position="53"/>
        <end position="63"/>
    </location>
</feature>
<evidence type="ECO:0000256" key="1">
    <source>
        <dbReference type="SAM" id="MobiDB-lite"/>
    </source>
</evidence>
<reference evidence="2" key="1">
    <citation type="submission" date="2021-02" db="EMBL/GenBank/DDBJ databases">
        <authorList>
            <person name="Vanwijnsberghe S."/>
        </authorList>
    </citation>
    <scope>NUCLEOTIDE SEQUENCE</scope>
    <source>
        <strain evidence="2">R-70211</strain>
    </source>
</reference>